<dbReference type="PROSITE" id="PS51257">
    <property type="entry name" value="PROKAR_LIPOPROTEIN"/>
    <property type="match status" value="1"/>
</dbReference>
<organism evidence="1">
    <name type="scientific">hydrothermal vent metagenome</name>
    <dbReference type="NCBI Taxonomy" id="652676"/>
    <lineage>
        <taxon>unclassified sequences</taxon>
        <taxon>metagenomes</taxon>
        <taxon>ecological metagenomes</taxon>
    </lineage>
</organism>
<protein>
    <recommendedName>
        <fullName evidence="2">Lipoprotein</fullName>
    </recommendedName>
</protein>
<sequence length="261" mass="29335">MKKTVPFICLIVLLFVLTLTACSSEAAVTVAEEGLQVFEDLETADNFTSCATTNLDAFVEDEDNWEIIGSVILELKDLIDPVPFSAIRRKLFTVPSVATLEEVERFLIAPEEYEADEVGIMKTILKDIFIPSPYPETTIRVLTSTALCDMIHNTHKLSFQPYFIPIKVSIDQNGDIKLEAELAVPTPIGIISFSSEAELVELFPNNRLLIIYIDNDVTVYELEQDKEYSFAFDPNTGSAFIEFRQDENNNAILMFRSTQGN</sequence>
<gene>
    <name evidence="1" type="ORF">MNBD_CHLOROFLEXI01-4346</name>
</gene>
<reference evidence="1" key="1">
    <citation type="submission" date="2018-06" db="EMBL/GenBank/DDBJ databases">
        <authorList>
            <person name="Zhirakovskaya E."/>
        </authorList>
    </citation>
    <scope>NUCLEOTIDE SEQUENCE</scope>
</reference>
<name>A0A3B0VWZ2_9ZZZZ</name>
<evidence type="ECO:0008006" key="2">
    <source>
        <dbReference type="Google" id="ProtNLM"/>
    </source>
</evidence>
<accession>A0A3B0VWZ2</accession>
<dbReference type="EMBL" id="UOEU01000988">
    <property type="protein sequence ID" value="VAW42947.1"/>
    <property type="molecule type" value="Genomic_DNA"/>
</dbReference>
<proteinExistence type="predicted"/>
<evidence type="ECO:0000313" key="1">
    <source>
        <dbReference type="EMBL" id="VAW42947.1"/>
    </source>
</evidence>
<dbReference type="AlphaFoldDB" id="A0A3B0VWZ2"/>